<dbReference type="Gene3D" id="2.60.120.10">
    <property type="entry name" value="Jelly Rolls"/>
    <property type="match status" value="1"/>
</dbReference>
<dbReference type="SUPFAM" id="SSF81324">
    <property type="entry name" value="Voltage-gated potassium channels"/>
    <property type="match status" value="1"/>
</dbReference>
<dbReference type="InterPro" id="IPR018490">
    <property type="entry name" value="cNMP-bd_dom_sf"/>
</dbReference>
<evidence type="ECO:0000256" key="1">
    <source>
        <dbReference type="ARBA" id="ARBA00004141"/>
    </source>
</evidence>
<sequence length="427" mass="48893">MAAAVEAGTKDGVPQNASSFQRIVRMTMVIKSWIKLKKEEERKKEGGVDDDNVRLVFGHTSQPSAVAAKEKWQQKVLHWSLDDTSLTFYLWTAVVFIGCFYNLITIVAMVFEEVQRSFYETWLMLNKVFDAIFLLDLFILTRREIATDCDCVITEYIEDGVQVNGVKDMLLNRNTGAMNTKNSNFTVPMNLVQGSKLSEKKNAEFGQQRTYVIVSDAVIEDWIFSYDKIPDPILVSCWDGDNWNITQDDCRTDVVPPLRMFEEYSNMTQEIDMAMLYWTNRKVQSFLQRKAVEYFAYTWSHGGGQMDEEDCEPNLLYELILKLELRVYSPLDYVCRKGDVGTEMYIVKAGSVEVVNEDGTKVFVQLGVGTVFGELSILNIRGNKNGNRRTANVRSVGYSDLYVLSKDDLWAALREYPEAKRSLMEKG</sequence>
<dbReference type="InterPro" id="IPR000595">
    <property type="entry name" value="cNMP-bd_dom"/>
</dbReference>
<feature type="domain" description="Cyclic nucleotide-binding" evidence="10">
    <location>
        <begin position="309"/>
        <end position="427"/>
    </location>
</feature>
<keyword evidence="7" id="KW-1071">Ligand-gated ion channel</keyword>
<feature type="non-terminal residue" evidence="11">
    <location>
        <position position="427"/>
    </location>
</feature>
<evidence type="ECO:0000259" key="10">
    <source>
        <dbReference type="PROSITE" id="PS50042"/>
    </source>
</evidence>
<organism evidence="11 12">
    <name type="scientific">Teladorsagia circumcincta</name>
    <name type="common">Brown stomach worm</name>
    <name type="synonym">Ostertagia circumcincta</name>
    <dbReference type="NCBI Taxonomy" id="45464"/>
    <lineage>
        <taxon>Eukaryota</taxon>
        <taxon>Metazoa</taxon>
        <taxon>Ecdysozoa</taxon>
        <taxon>Nematoda</taxon>
        <taxon>Chromadorea</taxon>
        <taxon>Rhabditida</taxon>
        <taxon>Rhabditina</taxon>
        <taxon>Rhabditomorpha</taxon>
        <taxon>Strongyloidea</taxon>
        <taxon>Trichostrongylidae</taxon>
        <taxon>Teladorsagia</taxon>
    </lineage>
</organism>
<keyword evidence="6 9" id="KW-0472">Membrane</keyword>
<evidence type="ECO:0000256" key="2">
    <source>
        <dbReference type="ARBA" id="ARBA00022448"/>
    </source>
</evidence>
<name>A0A2G9U8Q0_TELCI</name>
<dbReference type="GO" id="GO:0030553">
    <property type="term" value="F:cGMP binding"/>
    <property type="evidence" value="ECO:0007669"/>
    <property type="project" value="TreeGrafter"/>
</dbReference>
<dbReference type="GO" id="GO:0017071">
    <property type="term" value="C:intracellular cyclic nucleotide activated cation channel complex"/>
    <property type="evidence" value="ECO:0007669"/>
    <property type="project" value="TreeGrafter"/>
</dbReference>
<dbReference type="GO" id="GO:0005222">
    <property type="term" value="F:intracellularly cAMP-activated cation channel activity"/>
    <property type="evidence" value="ECO:0007669"/>
    <property type="project" value="TreeGrafter"/>
</dbReference>
<dbReference type="PANTHER" id="PTHR45638">
    <property type="entry name" value="CYCLIC NUCLEOTIDE-GATED CATION CHANNEL SUBUNIT A"/>
    <property type="match status" value="1"/>
</dbReference>
<evidence type="ECO:0000256" key="7">
    <source>
        <dbReference type="ARBA" id="ARBA00023286"/>
    </source>
</evidence>
<dbReference type="SMART" id="SM00100">
    <property type="entry name" value="cNMP"/>
    <property type="match status" value="1"/>
</dbReference>
<keyword evidence="8" id="KW-0407">Ion channel</keyword>
<protein>
    <submittedName>
        <fullName evidence="11">Cyclic nucleotide-binding domain protein</fullName>
    </submittedName>
</protein>
<keyword evidence="12" id="KW-1185">Reference proteome</keyword>
<dbReference type="FunFam" id="2.60.120.10:FF:000002">
    <property type="entry name" value="Cyclic nucleotide gated channel alpha 1a"/>
    <property type="match status" value="1"/>
</dbReference>
<dbReference type="PROSITE" id="PS00889">
    <property type="entry name" value="CNMP_BINDING_2"/>
    <property type="match status" value="1"/>
</dbReference>
<dbReference type="GO" id="GO:0005223">
    <property type="term" value="F:intracellularly cGMP-activated cation channel activity"/>
    <property type="evidence" value="ECO:0007669"/>
    <property type="project" value="TreeGrafter"/>
</dbReference>
<keyword evidence="3 9" id="KW-0812">Transmembrane</keyword>
<keyword evidence="5" id="KW-0406">Ion transport</keyword>
<comment type="subcellular location">
    <subcellularLocation>
        <location evidence="1">Membrane</location>
        <topology evidence="1">Multi-pass membrane protein</topology>
    </subcellularLocation>
</comment>
<dbReference type="Pfam" id="PF00027">
    <property type="entry name" value="cNMP_binding"/>
    <property type="match status" value="1"/>
</dbReference>
<dbReference type="EMBL" id="KZ348136">
    <property type="protein sequence ID" value="PIO66621.1"/>
    <property type="molecule type" value="Genomic_DNA"/>
</dbReference>
<dbReference type="GO" id="GO:0044877">
    <property type="term" value="F:protein-containing complex binding"/>
    <property type="evidence" value="ECO:0007669"/>
    <property type="project" value="TreeGrafter"/>
</dbReference>
<dbReference type="CDD" id="cd00038">
    <property type="entry name" value="CAP_ED"/>
    <property type="match status" value="1"/>
</dbReference>
<evidence type="ECO:0000313" key="12">
    <source>
        <dbReference type="Proteomes" id="UP000230423"/>
    </source>
</evidence>
<evidence type="ECO:0000256" key="4">
    <source>
        <dbReference type="ARBA" id="ARBA00022989"/>
    </source>
</evidence>
<dbReference type="InterPro" id="IPR050866">
    <property type="entry name" value="CNG_cation_channel"/>
</dbReference>
<gene>
    <name evidence="11" type="ORF">TELCIR_11659</name>
</gene>
<dbReference type="GO" id="GO:0005886">
    <property type="term" value="C:plasma membrane"/>
    <property type="evidence" value="ECO:0007669"/>
    <property type="project" value="TreeGrafter"/>
</dbReference>
<evidence type="ECO:0000256" key="8">
    <source>
        <dbReference type="ARBA" id="ARBA00023303"/>
    </source>
</evidence>
<dbReference type="PROSITE" id="PS00888">
    <property type="entry name" value="CNMP_BINDING_1"/>
    <property type="match status" value="1"/>
</dbReference>
<evidence type="ECO:0000256" key="5">
    <source>
        <dbReference type="ARBA" id="ARBA00023065"/>
    </source>
</evidence>
<keyword evidence="2" id="KW-0813">Transport</keyword>
<evidence type="ECO:0000313" key="11">
    <source>
        <dbReference type="EMBL" id="PIO66621.1"/>
    </source>
</evidence>
<feature type="transmembrane region" description="Helical" evidence="9">
    <location>
        <begin position="88"/>
        <end position="111"/>
    </location>
</feature>
<dbReference type="SUPFAM" id="SSF51206">
    <property type="entry name" value="cAMP-binding domain-like"/>
    <property type="match status" value="1"/>
</dbReference>
<dbReference type="PROSITE" id="PS50042">
    <property type="entry name" value="CNMP_BINDING_3"/>
    <property type="match status" value="1"/>
</dbReference>
<dbReference type="AlphaFoldDB" id="A0A2G9U8Q0"/>
<evidence type="ECO:0000256" key="9">
    <source>
        <dbReference type="SAM" id="Phobius"/>
    </source>
</evidence>
<dbReference type="OrthoDB" id="421226at2759"/>
<keyword evidence="4 9" id="KW-1133">Transmembrane helix</keyword>
<evidence type="ECO:0000256" key="3">
    <source>
        <dbReference type="ARBA" id="ARBA00022692"/>
    </source>
</evidence>
<dbReference type="PANTHER" id="PTHR45638:SF5">
    <property type="entry name" value="CYCLIC NUCLEOTIDE-BINDING DOMAIN-CONTAINING PROTEIN"/>
    <property type="match status" value="1"/>
</dbReference>
<proteinExistence type="predicted"/>
<evidence type="ECO:0000256" key="6">
    <source>
        <dbReference type="ARBA" id="ARBA00023136"/>
    </source>
</evidence>
<reference evidence="11 12" key="1">
    <citation type="submission" date="2015-09" db="EMBL/GenBank/DDBJ databases">
        <title>Draft genome of the parasitic nematode Teladorsagia circumcincta isolate WARC Sus (inbred).</title>
        <authorList>
            <person name="Mitreva M."/>
        </authorList>
    </citation>
    <scope>NUCLEOTIDE SEQUENCE [LARGE SCALE GENOMIC DNA]</scope>
    <source>
        <strain evidence="11 12">S</strain>
    </source>
</reference>
<dbReference type="InterPro" id="IPR018488">
    <property type="entry name" value="cNMP-bd_CS"/>
</dbReference>
<dbReference type="InterPro" id="IPR014710">
    <property type="entry name" value="RmlC-like_jellyroll"/>
</dbReference>
<accession>A0A2G9U8Q0</accession>
<dbReference type="Proteomes" id="UP000230423">
    <property type="component" value="Unassembled WGS sequence"/>
</dbReference>